<dbReference type="EMBL" id="FOQG01000007">
    <property type="protein sequence ID" value="SFI32433.1"/>
    <property type="molecule type" value="Genomic_DNA"/>
</dbReference>
<evidence type="ECO:0000256" key="1">
    <source>
        <dbReference type="ARBA" id="ARBA00004141"/>
    </source>
</evidence>
<feature type="transmembrane region" description="Helical" evidence="6">
    <location>
        <begin position="55"/>
        <end position="74"/>
    </location>
</feature>
<dbReference type="STRING" id="1005945.SAMN05216561_10790"/>
<feature type="transmembrane region" description="Helical" evidence="6">
    <location>
        <begin position="143"/>
        <end position="164"/>
    </location>
</feature>
<dbReference type="RefSeq" id="WP_246166143.1">
    <property type="nucleotide sequence ID" value="NZ_BKAF01000008.1"/>
</dbReference>
<dbReference type="AlphaFoldDB" id="A0A1I3H9T8"/>
<dbReference type="PANTHER" id="PTHR20855:SF3">
    <property type="entry name" value="LD03007P"/>
    <property type="match status" value="1"/>
</dbReference>
<reference evidence="7 8" key="1">
    <citation type="submission" date="2016-10" db="EMBL/GenBank/DDBJ databases">
        <authorList>
            <person name="de Groot N.N."/>
        </authorList>
    </citation>
    <scope>NUCLEOTIDE SEQUENCE [LARGE SCALE GENOMIC DNA]</scope>
    <source>
        <strain evidence="7 8">CGMCC 1.11156</strain>
    </source>
</reference>
<dbReference type="Proteomes" id="UP000198649">
    <property type="component" value="Unassembled WGS sequence"/>
</dbReference>
<evidence type="ECO:0000256" key="5">
    <source>
        <dbReference type="PIRSR" id="PIRSR604254-1"/>
    </source>
</evidence>
<evidence type="ECO:0000313" key="7">
    <source>
        <dbReference type="EMBL" id="SFI32433.1"/>
    </source>
</evidence>
<dbReference type="PANTHER" id="PTHR20855">
    <property type="entry name" value="ADIPOR/PROGESTIN RECEPTOR-RELATED"/>
    <property type="match status" value="1"/>
</dbReference>
<proteinExistence type="predicted"/>
<feature type="transmembrane region" description="Helical" evidence="6">
    <location>
        <begin position="94"/>
        <end position="111"/>
    </location>
</feature>
<feature type="binding site" evidence="5">
    <location>
        <position position="75"/>
    </location>
    <ligand>
        <name>Zn(2+)</name>
        <dbReference type="ChEBI" id="CHEBI:29105"/>
    </ligand>
</feature>
<evidence type="ECO:0000256" key="6">
    <source>
        <dbReference type="SAM" id="Phobius"/>
    </source>
</evidence>
<dbReference type="GO" id="GO:0016020">
    <property type="term" value="C:membrane"/>
    <property type="evidence" value="ECO:0007669"/>
    <property type="project" value="UniProtKB-SubCell"/>
</dbReference>
<keyword evidence="2 6" id="KW-0812">Transmembrane</keyword>
<keyword evidence="4 6" id="KW-0472">Membrane</keyword>
<dbReference type="Pfam" id="PF03006">
    <property type="entry name" value="HlyIII"/>
    <property type="match status" value="1"/>
</dbReference>
<evidence type="ECO:0000256" key="2">
    <source>
        <dbReference type="ARBA" id="ARBA00022692"/>
    </source>
</evidence>
<organism evidence="7 8">
    <name type="scientific">Nocardioides psychrotolerans</name>
    <dbReference type="NCBI Taxonomy" id="1005945"/>
    <lineage>
        <taxon>Bacteria</taxon>
        <taxon>Bacillati</taxon>
        <taxon>Actinomycetota</taxon>
        <taxon>Actinomycetes</taxon>
        <taxon>Propionibacteriales</taxon>
        <taxon>Nocardioidaceae</taxon>
        <taxon>Nocardioides</taxon>
    </lineage>
</organism>
<keyword evidence="8" id="KW-1185">Reference proteome</keyword>
<evidence type="ECO:0000313" key="8">
    <source>
        <dbReference type="Proteomes" id="UP000198649"/>
    </source>
</evidence>
<keyword evidence="5" id="KW-0862">Zinc</keyword>
<sequence>MKKFLDHEAALVVMADKMAELKPRLRGGLHAGSVPFVIAAGVVLIVLSPSTGTKVGAGVFSGSALLLFGVSAIYHRGTWQPAVWALLRRLDHSNIFILIAGTYTAFAMLLLQGDARVHLLVGIWSGALLGVLFRVFWTGAPRWLYTPIYIGLGWFAVFFIPDFVEGAGRLSTATAVSVVVLLVVGGLFYTLGGVVYGLKRPNPSPVWFGFHEVFHAFTILAFIAHYVAVSLATYALR</sequence>
<evidence type="ECO:0000256" key="3">
    <source>
        <dbReference type="ARBA" id="ARBA00022989"/>
    </source>
</evidence>
<protein>
    <submittedName>
        <fullName evidence="7">Hemolysin III</fullName>
    </submittedName>
</protein>
<dbReference type="GO" id="GO:0046872">
    <property type="term" value="F:metal ion binding"/>
    <property type="evidence" value="ECO:0007669"/>
    <property type="project" value="UniProtKB-KW"/>
</dbReference>
<comment type="subcellular location">
    <subcellularLocation>
        <location evidence="1">Membrane</location>
        <topology evidence="1">Multi-pass membrane protein</topology>
    </subcellularLocation>
</comment>
<feature type="transmembrane region" description="Helical" evidence="6">
    <location>
        <begin position="28"/>
        <end position="48"/>
    </location>
</feature>
<feature type="transmembrane region" description="Helical" evidence="6">
    <location>
        <begin position="176"/>
        <end position="198"/>
    </location>
</feature>
<evidence type="ECO:0000256" key="4">
    <source>
        <dbReference type="ARBA" id="ARBA00023136"/>
    </source>
</evidence>
<name>A0A1I3H9T8_9ACTN</name>
<feature type="transmembrane region" description="Helical" evidence="6">
    <location>
        <begin position="213"/>
        <end position="236"/>
    </location>
</feature>
<feature type="binding site" evidence="5">
    <location>
        <position position="211"/>
    </location>
    <ligand>
        <name>Zn(2+)</name>
        <dbReference type="ChEBI" id="CHEBI:29105"/>
    </ligand>
</feature>
<keyword evidence="5" id="KW-0479">Metal-binding</keyword>
<keyword evidence="3 6" id="KW-1133">Transmembrane helix</keyword>
<feature type="transmembrane region" description="Helical" evidence="6">
    <location>
        <begin position="118"/>
        <end position="137"/>
    </location>
</feature>
<dbReference type="InterPro" id="IPR004254">
    <property type="entry name" value="AdipoR/HlyIII-related"/>
</dbReference>
<accession>A0A1I3H9T8</accession>
<gene>
    <name evidence="7" type="ORF">SAMN05216561_10790</name>
</gene>
<feature type="binding site" evidence="5">
    <location>
        <position position="215"/>
    </location>
    <ligand>
        <name>Zn(2+)</name>
        <dbReference type="ChEBI" id="CHEBI:29105"/>
    </ligand>
</feature>